<dbReference type="GO" id="GO:0006352">
    <property type="term" value="P:DNA-templated transcription initiation"/>
    <property type="evidence" value="ECO:0007669"/>
    <property type="project" value="InterPro"/>
</dbReference>
<comment type="caution">
    <text evidence="8">The sequence shown here is derived from an EMBL/GenBank/DDBJ whole genome shotgun (WGS) entry which is preliminary data.</text>
</comment>
<dbReference type="Gene3D" id="1.10.10.10">
    <property type="entry name" value="Winged helix-like DNA-binding domain superfamily/Winged helix DNA-binding domain"/>
    <property type="match status" value="1"/>
</dbReference>
<dbReference type="InterPro" id="IPR007627">
    <property type="entry name" value="RNA_pol_sigma70_r2"/>
</dbReference>
<keyword evidence="2" id="KW-0805">Transcription regulation</keyword>
<sequence length="180" mass="21663">MFHYRSPDRIIYDEEYTDRLIRENYADIYAYCFRHLGHRETAEDLTQETFLRFLRNVERYREYGKIKNYLYVVAGNVIRDYYRKQKEIPVEQECRAERDPKPDMAVEHAAERVGVREALGALESPDREIVILRYYQELKIRDIAAVMRMPASTVRYRLKAAEKELRRRLEKGGGTEWTEN</sequence>
<organism evidence="8 9">
    <name type="scientific">Candidatus Mediterraneibacter caccavium</name>
    <dbReference type="NCBI Taxonomy" id="2838661"/>
    <lineage>
        <taxon>Bacteria</taxon>
        <taxon>Bacillati</taxon>
        <taxon>Bacillota</taxon>
        <taxon>Clostridia</taxon>
        <taxon>Lachnospirales</taxon>
        <taxon>Lachnospiraceae</taxon>
        <taxon>Mediterraneibacter</taxon>
    </lineage>
</organism>
<dbReference type="Pfam" id="PF04542">
    <property type="entry name" value="Sigma70_r2"/>
    <property type="match status" value="1"/>
</dbReference>
<keyword evidence="3" id="KW-0731">Sigma factor</keyword>
<dbReference type="PANTHER" id="PTHR43133">
    <property type="entry name" value="RNA POLYMERASE ECF-TYPE SIGMA FACTO"/>
    <property type="match status" value="1"/>
</dbReference>
<dbReference type="EMBL" id="DXFA01000048">
    <property type="protein sequence ID" value="HIX47897.1"/>
    <property type="molecule type" value="Genomic_DNA"/>
</dbReference>
<evidence type="ECO:0000256" key="5">
    <source>
        <dbReference type="ARBA" id="ARBA00023163"/>
    </source>
</evidence>
<evidence type="ECO:0000256" key="2">
    <source>
        <dbReference type="ARBA" id="ARBA00023015"/>
    </source>
</evidence>
<dbReference type="InterPro" id="IPR013325">
    <property type="entry name" value="RNA_pol_sigma_r2"/>
</dbReference>
<evidence type="ECO:0000259" key="6">
    <source>
        <dbReference type="Pfam" id="PF04542"/>
    </source>
</evidence>
<dbReference type="Proteomes" id="UP000824243">
    <property type="component" value="Unassembled WGS sequence"/>
</dbReference>
<dbReference type="InterPro" id="IPR036388">
    <property type="entry name" value="WH-like_DNA-bd_sf"/>
</dbReference>
<keyword evidence="5" id="KW-0804">Transcription</keyword>
<dbReference type="InterPro" id="IPR013324">
    <property type="entry name" value="RNA_pol_sigma_r3/r4-like"/>
</dbReference>
<evidence type="ECO:0000313" key="8">
    <source>
        <dbReference type="EMBL" id="HIX47897.1"/>
    </source>
</evidence>
<evidence type="ECO:0000313" key="9">
    <source>
        <dbReference type="Proteomes" id="UP000824243"/>
    </source>
</evidence>
<proteinExistence type="inferred from homology"/>
<dbReference type="InterPro" id="IPR039425">
    <property type="entry name" value="RNA_pol_sigma-70-like"/>
</dbReference>
<dbReference type="PANTHER" id="PTHR43133:SF8">
    <property type="entry name" value="RNA POLYMERASE SIGMA FACTOR HI_1459-RELATED"/>
    <property type="match status" value="1"/>
</dbReference>
<dbReference type="GO" id="GO:0003677">
    <property type="term" value="F:DNA binding"/>
    <property type="evidence" value="ECO:0007669"/>
    <property type="project" value="UniProtKB-KW"/>
</dbReference>
<dbReference type="Gene3D" id="1.10.1740.10">
    <property type="match status" value="1"/>
</dbReference>
<dbReference type="CDD" id="cd06171">
    <property type="entry name" value="Sigma70_r4"/>
    <property type="match status" value="1"/>
</dbReference>
<evidence type="ECO:0000259" key="7">
    <source>
        <dbReference type="Pfam" id="PF08281"/>
    </source>
</evidence>
<keyword evidence="4" id="KW-0238">DNA-binding</keyword>
<reference evidence="8" key="1">
    <citation type="journal article" date="2021" name="PeerJ">
        <title>Extensive microbial diversity within the chicken gut microbiome revealed by metagenomics and culture.</title>
        <authorList>
            <person name="Gilroy R."/>
            <person name="Ravi A."/>
            <person name="Getino M."/>
            <person name="Pursley I."/>
            <person name="Horton D.L."/>
            <person name="Alikhan N.F."/>
            <person name="Baker D."/>
            <person name="Gharbi K."/>
            <person name="Hall N."/>
            <person name="Watson M."/>
            <person name="Adriaenssens E.M."/>
            <person name="Foster-Nyarko E."/>
            <person name="Jarju S."/>
            <person name="Secka A."/>
            <person name="Antonio M."/>
            <person name="Oren A."/>
            <person name="Chaudhuri R.R."/>
            <person name="La Ragione R."/>
            <person name="Hildebrand F."/>
            <person name="Pallen M.J."/>
        </authorList>
    </citation>
    <scope>NUCLEOTIDE SEQUENCE</scope>
    <source>
        <strain evidence="8">ChiSjej5B23-15282</strain>
    </source>
</reference>
<dbReference type="NCBIfam" id="TIGR02937">
    <property type="entry name" value="sigma70-ECF"/>
    <property type="match status" value="1"/>
</dbReference>
<name>A0A9D1VX85_9FIRM</name>
<protein>
    <submittedName>
        <fullName evidence="8">Sigma-70 family RNA polymerase sigma factor</fullName>
    </submittedName>
</protein>
<feature type="domain" description="RNA polymerase sigma factor 70 region 4 type 2" evidence="7">
    <location>
        <begin position="115"/>
        <end position="165"/>
    </location>
</feature>
<dbReference type="Pfam" id="PF08281">
    <property type="entry name" value="Sigma70_r4_2"/>
    <property type="match status" value="1"/>
</dbReference>
<dbReference type="InterPro" id="IPR014284">
    <property type="entry name" value="RNA_pol_sigma-70_dom"/>
</dbReference>
<dbReference type="AlphaFoldDB" id="A0A9D1VX85"/>
<comment type="similarity">
    <text evidence="1">Belongs to the sigma-70 factor family. ECF subfamily.</text>
</comment>
<feature type="domain" description="RNA polymerase sigma-70 region 2" evidence="6">
    <location>
        <begin position="20"/>
        <end position="86"/>
    </location>
</feature>
<dbReference type="GO" id="GO:0016987">
    <property type="term" value="F:sigma factor activity"/>
    <property type="evidence" value="ECO:0007669"/>
    <property type="project" value="UniProtKB-KW"/>
</dbReference>
<dbReference type="SUPFAM" id="SSF88946">
    <property type="entry name" value="Sigma2 domain of RNA polymerase sigma factors"/>
    <property type="match status" value="1"/>
</dbReference>
<gene>
    <name evidence="8" type="ORF">H9981_02605</name>
</gene>
<evidence type="ECO:0000256" key="1">
    <source>
        <dbReference type="ARBA" id="ARBA00010641"/>
    </source>
</evidence>
<accession>A0A9D1VX85</accession>
<dbReference type="SUPFAM" id="SSF88659">
    <property type="entry name" value="Sigma3 and sigma4 domains of RNA polymerase sigma factors"/>
    <property type="match status" value="1"/>
</dbReference>
<dbReference type="InterPro" id="IPR013249">
    <property type="entry name" value="RNA_pol_sigma70_r4_t2"/>
</dbReference>
<evidence type="ECO:0000256" key="4">
    <source>
        <dbReference type="ARBA" id="ARBA00023125"/>
    </source>
</evidence>
<evidence type="ECO:0000256" key="3">
    <source>
        <dbReference type="ARBA" id="ARBA00023082"/>
    </source>
</evidence>
<reference evidence="8" key="2">
    <citation type="submission" date="2021-04" db="EMBL/GenBank/DDBJ databases">
        <authorList>
            <person name="Gilroy R."/>
        </authorList>
    </citation>
    <scope>NUCLEOTIDE SEQUENCE</scope>
    <source>
        <strain evidence="8">ChiSjej5B23-15282</strain>
    </source>
</reference>